<dbReference type="PROSITE" id="PS01129">
    <property type="entry name" value="PSI_RLU"/>
    <property type="match status" value="1"/>
</dbReference>
<comment type="similarity">
    <text evidence="1">Belongs to the pseudouridine synthase RluA family.</text>
</comment>
<dbReference type="PANTHER" id="PTHR21600">
    <property type="entry name" value="MITOCHONDRIAL RNA PSEUDOURIDINE SYNTHASE"/>
    <property type="match status" value="1"/>
</dbReference>
<dbReference type="RefSeq" id="WP_345370527.1">
    <property type="nucleotide sequence ID" value="NZ_BAABJX010000022.1"/>
</dbReference>
<accession>A0ABP9D6H3</accession>
<dbReference type="InterPro" id="IPR006145">
    <property type="entry name" value="PsdUridine_synth_RsuA/RluA"/>
</dbReference>
<organism evidence="4 5">
    <name type="scientific">Algivirga pacifica</name>
    <dbReference type="NCBI Taxonomy" id="1162670"/>
    <lineage>
        <taxon>Bacteria</taxon>
        <taxon>Pseudomonadati</taxon>
        <taxon>Bacteroidota</taxon>
        <taxon>Cytophagia</taxon>
        <taxon>Cytophagales</taxon>
        <taxon>Flammeovirgaceae</taxon>
        <taxon>Algivirga</taxon>
    </lineage>
</organism>
<comment type="caution">
    <text evidence="4">The sequence shown here is derived from an EMBL/GenBank/DDBJ whole genome shotgun (WGS) entry which is preliminary data.</text>
</comment>
<keyword evidence="2" id="KW-0413">Isomerase</keyword>
<dbReference type="SUPFAM" id="SSF55120">
    <property type="entry name" value="Pseudouridine synthase"/>
    <property type="match status" value="1"/>
</dbReference>
<name>A0ABP9D6H3_9BACT</name>
<reference evidence="5" key="1">
    <citation type="journal article" date="2019" name="Int. J. Syst. Evol. Microbiol.">
        <title>The Global Catalogue of Microorganisms (GCM) 10K type strain sequencing project: providing services to taxonomists for standard genome sequencing and annotation.</title>
        <authorList>
            <consortium name="The Broad Institute Genomics Platform"/>
            <consortium name="The Broad Institute Genome Sequencing Center for Infectious Disease"/>
            <person name="Wu L."/>
            <person name="Ma J."/>
        </authorList>
    </citation>
    <scope>NUCLEOTIDE SEQUENCE [LARGE SCALE GENOMIC DNA]</scope>
    <source>
        <strain evidence="5">JCM 18326</strain>
    </source>
</reference>
<dbReference type="Proteomes" id="UP001500298">
    <property type="component" value="Unassembled WGS sequence"/>
</dbReference>
<dbReference type="Gene3D" id="3.30.2350.10">
    <property type="entry name" value="Pseudouridine synthase"/>
    <property type="match status" value="1"/>
</dbReference>
<feature type="domain" description="Pseudouridine synthase RsuA/RluA-like" evidence="3">
    <location>
        <begin position="12"/>
        <end position="168"/>
    </location>
</feature>
<protein>
    <submittedName>
        <fullName evidence="4">Pseudouridine synthase</fullName>
    </submittedName>
</protein>
<dbReference type="InterPro" id="IPR006224">
    <property type="entry name" value="PsdUridine_synth_RluA-like_CS"/>
</dbReference>
<sequence>MKDLNILYEDNHIIVVNKEAGVLVQGDSTGDEPLSDKVKAYIKKKYDKPGDVYLATIHRLDRPVSGVVLFARTSKAADRLSKQFQDRSVKKTYWALVSNRPPEDEDTLIHWIKKDTEKNRVHCYESDRRGGQRAELSYKLLGKVGQYYLVQVNPKTGRPHQIRAQLAKIGCTINGDLKYKDKIKNRNGSIHLHARQLEFMHPTKKEPVRITAKLPEDKFWQNFTQF</sequence>
<evidence type="ECO:0000259" key="3">
    <source>
        <dbReference type="Pfam" id="PF00849"/>
    </source>
</evidence>
<gene>
    <name evidence="4" type="ORF">GCM10023331_14630</name>
</gene>
<dbReference type="PANTHER" id="PTHR21600:SF83">
    <property type="entry name" value="PSEUDOURIDYLATE SYNTHASE RPUSD4, MITOCHONDRIAL"/>
    <property type="match status" value="1"/>
</dbReference>
<proteinExistence type="inferred from homology"/>
<dbReference type="Pfam" id="PF00849">
    <property type="entry name" value="PseudoU_synth_2"/>
    <property type="match status" value="1"/>
</dbReference>
<keyword evidence="5" id="KW-1185">Reference proteome</keyword>
<evidence type="ECO:0000256" key="1">
    <source>
        <dbReference type="ARBA" id="ARBA00010876"/>
    </source>
</evidence>
<dbReference type="CDD" id="cd02869">
    <property type="entry name" value="PseudoU_synth_RluA_like"/>
    <property type="match status" value="1"/>
</dbReference>
<evidence type="ECO:0000256" key="2">
    <source>
        <dbReference type="ARBA" id="ARBA00023235"/>
    </source>
</evidence>
<evidence type="ECO:0000313" key="4">
    <source>
        <dbReference type="EMBL" id="GAA4830453.1"/>
    </source>
</evidence>
<dbReference type="EMBL" id="BAABJX010000022">
    <property type="protein sequence ID" value="GAA4830453.1"/>
    <property type="molecule type" value="Genomic_DNA"/>
</dbReference>
<dbReference type="InterPro" id="IPR050188">
    <property type="entry name" value="RluA_PseudoU_synthase"/>
</dbReference>
<evidence type="ECO:0000313" key="5">
    <source>
        <dbReference type="Proteomes" id="UP001500298"/>
    </source>
</evidence>
<dbReference type="InterPro" id="IPR020103">
    <property type="entry name" value="PsdUridine_synth_cat_dom_sf"/>
</dbReference>